<feature type="compositionally biased region" description="Acidic residues" evidence="1">
    <location>
        <begin position="39"/>
        <end position="60"/>
    </location>
</feature>
<evidence type="ECO:0000313" key="2">
    <source>
        <dbReference type="EMBL" id="TRX89865.1"/>
    </source>
</evidence>
<dbReference type="EMBL" id="VFLP01000062">
    <property type="protein sequence ID" value="TRX89865.1"/>
    <property type="molecule type" value="Genomic_DNA"/>
</dbReference>
<comment type="caution">
    <text evidence="2">The sequence shown here is derived from an EMBL/GenBank/DDBJ whole genome shotgun (WGS) entry which is preliminary data.</text>
</comment>
<feature type="compositionally biased region" description="Polar residues" evidence="1">
    <location>
        <begin position="210"/>
        <end position="229"/>
    </location>
</feature>
<proteinExistence type="predicted"/>
<accession>A0A553HPI4</accession>
<gene>
    <name evidence="2" type="ORF">FHL15_009298</name>
</gene>
<keyword evidence="3" id="KW-1185">Reference proteome</keyword>
<dbReference type="Proteomes" id="UP000319160">
    <property type="component" value="Unassembled WGS sequence"/>
</dbReference>
<feature type="compositionally biased region" description="Basic and acidic residues" evidence="1">
    <location>
        <begin position="15"/>
        <end position="38"/>
    </location>
</feature>
<evidence type="ECO:0000313" key="3">
    <source>
        <dbReference type="Proteomes" id="UP000319160"/>
    </source>
</evidence>
<feature type="region of interest" description="Disordered" evidence="1">
    <location>
        <begin position="188"/>
        <end position="231"/>
    </location>
</feature>
<reference evidence="3" key="1">
    <citation type="submission" date="2019-06" db="EMBL/GenBank/DDBJ databases">
        <title>Draft genome sequence of the griseofulvin-producing fungus Xylaria cubensis strain G536.</title>
        <authorList>
            <person name="Mead M.E."/>
            <person name="Raja H.A."/>
            <person name="Steenwyk J.L."/>
            <person name="Knowles S.L."/>
            <person name="Oberlies N.H."/>
            <person name="Rokas A."/>
        </authorList>
    </citation>
    <scope>NUCLEOTIDE SEQUENCE [LARGE SCALE GENOMIC DNA]</scope>
    <source>
        <strain evidence="3">G536</strain>
    </source>
</reference>
<feature type="region of interest" description="Disordered" evidence="1">
    <location>
        <begin position="1"/>
        <end position="65"/>
    </location>
</feature>
<organism evidence="2 3">
    <name type="scientific">Xylaria flabelliformis</name>
    <dbReference type="NCBI Taxonomy" id="2512241"/>
    <lineage>
        <taxon>Eukaryota</taxon>
        <taxon>Fungi</taxon>
        <taxon>Dikarya</taxon>
        <taxon>Ascomycota</taxon>
        <taxon>Pezizomycotina</taxon>
        <taxon>Sordariomycetes</taxon>
        <taxon>Xylariomycetidae</taxon>
        <taxon>Xylariales</taxon>
        <taxon>Xylariaceae</taxon>
        <taxon>Xylaria</taxon>
    </lineage>
</organism>
<name>A0A553HPI4_9PEZI</name>
<dbReference type="SUPFAM" id="SSF50978">
    <property type="entry name" value="WD40 repeat-like"/>
    <property type="match status" value="1"/>
</dbReference>
<dbReference type="InterPro" id="IPR036322">
    <property type="entry name" value="WD40_repeat_dom_sf"/>
</dbReference>
<evidence type="ECO:0000256" key="1">
    <source>
        <dbReference type="SAM" id="MobiDB-lite"/>
    </source>
</evidence>
<dbReference type="AlphaFoldDB" id="A0A553HPI4"/>
<sequence>MDDFDRDSNASSDNDPEHNDDLTMHDVDGKEENDHADNDHDDDDENDNEGDNEDDEEEESWDKNIFDWDLNTGYVTRQFNGSGQISAIEIRPMGGARVPPEASEEDIPSDTFFSTNGFAATNNMGFKMENGLNTGDGAGANGMMVNSGSGQMVADRILFGDNDGMAFGDDDDNEFSCAMMQESAQDSLPIGDYNTNFDSDSAAPPVLSPPSDSQQPNNEAPPDSSTTISGAPVAGVEESTSIPAAPEIETQPTADGLFIMNQPGPTAGDPSLTQKDKLLQSLSTVFAAPLLSHHDAMQASNSTFFSASFNGTIRVWDRRVQNLIAHIGNRPGVPP</sequence>
<dbReference type="OrthoDB" id="10260946at2759"/>
<protein>
    <submittedName>
        <fullName evidence="2">Uncharacterized protein</fullName>
    </submittedName>
</protein>
<dbReference type="STRING" id="2512241.A0A553HPI4"/>